<reference evidence="5" key="1">
    <citation type="journal article" date="2017" name="Genome Biol.">
        <title>Comparative genomics reveals high biological diversity and specific adaptations in the industrially and medically important fungal genus Aspergillus.</title>
        <authorList>
            <person name="de Vries R.P."/>
            <person name="Riley R."/>
            <person name="Wiebenga A."/>
            <person name="Aguilar-Osorio G."/>
            <person name="Amillis S."/>
            <person name="Uchima C.A."/>
            <person name="Anderluh G."/>
            <person name="Asadollahi M."/>
            <person name="Askin M."/>
            <person name="Barry K."/>
            <person name="Battaglia E."/>
            <person name="Bayram O."/>
            <person name="Benocci T."/>
            <person name="Braus-Stromeyer S.A."/>
            <person name="Caldana C."/>
            <person name="Canovas D."/>
            <person name="Cerqueira G.C."/>
            <person name="Chen F."/>
            <person name="Chen W."/>
            <person name="Choi C."/>
            <person name="Clum A."/>
            <person name="Dos Santos R.A."/>
            <person name="Damasio A.R."/>
            <person name="Diallinas G."/>
            <person name="Emri T."/>
            <person name="Fekete E."/>
            <person name="Flipphi M."/>
            <person name="Freyberg S."/>
            <person name="Gallo A."/>
            <person name="Gournas C."/>
            <person name="Habgood R."/>
            <person name="Hainaut M."/>
            <person name="Harispe M.L."/>
            <person name="Henrissat B."/>
            <person name="Hilden K.S."/>
            <person name="Hope R."/>
            <person name="Hossain A."/>
            <person name="Karabika E."/>
            <person name="Karaffa L."/>
            <person name="Karanyi Z."/>
            <person name="Krasevec N."/>
            <person name="Kuo A."/>
            <person name="Kusch H."/>
            <person name="LaButti K."/>
            <person name="Lagendijk E.L."/>
            <person name="Lapidus A."/>
            <person name="Levasseur A."/>
            <person name="Lindquist E."/>
            <person name="Lipzen A."/>
            <person name="Logrieco A.F."/>
            <person name="MacCabe A."/>
            <person name="Maekelae M.R."/>
            <person name="Malavazi I."/>
            <person name="Melin P."/>
            <person name="Meyer V."/>
            <person name="Mielnichuk N."/>
            <person name="Miskei M."/>
            <person name="Molnar A.P."/>
            <person name="Mule G."/>
            <person name="Ngan C.Y."/>
            <person name="Orejas M."/>
            <person name="Orosz E."/>
            <person name="Ouedraogo J.P."/>
            <person name="Overkamp K.M."/>
            <person name="Park H.-S."/>
            <person name="Perrone G."/>
            <person name="Piumi F."/>
            <person name="Punt P.J."/>
            <person name="Ram A.F."/>
            <person name="Ramon A."/>
            <person name="Rauscher S."/>
            <person name="Record E."/>
            <person name="Riano-Pachon D.M."/>
            <person name="Robert V."/>
            <person name="Roehrig J."/>
            <person name="Ruller R."/>
            <person name="Salamov A."/>
            <person name="Salih N.S."/>
            <person name="Samson R.A."/>
            <person name="Sandor E."/>
            <person name="Sanguinetti M."/>
            <person name="Schuetze T."/>
            <person name="Sepcic K."/>
            <person name="Shelest E."/>
            <person name="Sherlock G."/>
            <person name="Sophianopoulou V."/>
            <person name="Squina F.M."/>
            <person name="Sun H."/>
            <person name="Susca A."/>
            <person name="Todd R.B."/>
            <person name="Tsang A."/>
            <person name="Unkles S.E."/>
            <person name="van de Wiele N."/>
            <person name="van Rossen-Uffink D."/>
            <person name="Oliveira J.V."/>
            <person name="Vesth T.C."/>
            <person name="Visser J."/>
            <person name="Yu J.-H."/>
            <person name="Zhou M."/>
            <person name="Andersen M.R."/>
            <person name="Archer D.B."/>
            <person name="Baker S.E."/>
            <person name="Benoit I."/>
            <person name="Brakhage A.A."/>
            <person name="Braus G.H."/>
            <person name="Fischer R."/>
            <person name="Frisvad J.C."/>
            <person name="Goldman G.H."/>
            <person name="Houbraken J."/>
            <person name="Oakley B."/>
            <person name="Pocsi I."/>
            <person name="Scazzocchio C."/>
            <person name="Seiboth B."/>
            <person name="vanKuyk P.A."/>
            <person name="Wortman J."/>
            <person name="Dyer P.S."/>
            <person name="Grigoriev I.V."/>
        </authorList>
    </citation>
    <scope>NUCLEOTIDE SEQUENCE [LARGE SCALE GENOMIC DNA]</scope>
    <source>
        <strain evidence="5">CBS 593.65</strain>
    </source>
</reference>
<feature type="repeat" description="ANK" evidence="3">
    <location>
        <begin position="204"/>
        <end position="236"/>
    </location>
</feature>
<dbReference type="EMBL" id="KV878591">
    <property type="protein sequence ID" value="OJJ56173.1"/>
    <property type="molecule type" value="Genomic_DNA"/>
</dbReference>
<keyword evidence="1" id="KW-0677">Repeat</keyword>
<dbReference type="VEuPathDB" id="FungiDB:ASPSYDRAFT_100507"/>
<protein>
    <submittedName>
        <fullName evidence="4">Uncharacterized protein</fullName>
    </submittedName>
</protein>
<dbReference type="SUPFAM" id="SSF48403">
    <property type="entry name" value="Ankyrin repeat"/>
    <property type="match status" value="1"/>
</dbReference>
<sequence length="242" mass="26193">SLLRLPNELIWEIAKFSTRASQAALTRTCKTINSIMRPVLYNLIDTEVLQVFVRSGDNQWEAPMVVLLDRILRINTRDPRLGYLALTAASKCAARFGHTHIIRMLLAAGANPGIAKGNGLNHTTSLIEATKSGHLGPIKALIQAGANVCGASHSVADLVRRNTPLDQPDQMGRTPLMFAVIQGRAAMVELLVGSGADMNYTTSTGETALMYACKWGWIGIAWILVSAGCDVDMRDHEGKTAL</sequence>
<dbReference type="Pfam" id="PF00023">
    <property type="entry name" value="Ank"/>
    <property type="match status" value="1"/>
</dbReference>
<proteinExistence type="predicted"/>
<gene>
    <name evidence="4" type="ORF">ASPSYDRAFT_100507</name>
</gene>
<dbReference type="InterPro" id="IPR036770">
    <property type="entry name" value="Ankyrin_rpt-contain_sf"/>
</dbReference>
<dbReference type="STRING" id="1036612.A0A1L9TA40"/>
<feature type="non-terminal residue" evidence="4">
    <location>
        <position position="242"/>
    </location>
</feature>
<organism evidence="4 5">
    <name type="scientific">Aspergillus sydowii CBS 593.65</name>
    <dbReference type="NCBI Taxonomy" id="1036612"/>
    <lineage>
        <taxon>Eukaryota</taxon>
        <taxon>Fungi</taxon>
        <taxon>Dikarya</taxon>
        <taxon>Ascomycota</taxon>
        <taxon>Pezizomycotina</taxon>
        <taxon>Eurotiomycetes</taxon>
        <taxon>Eurotiomycetidae</taxon>
        <taxon>Eurotiales</taxon>
        <taxon>Aspergillaceae</taxon>
        <taxon>Aspergillus</taxon>
        <taxon>Aspergillus subgen. Nidulantes</taxon>
    </lineage>
</organism>
<evidence type="ECO:0000256" key="1">
    <source>
        <dbReference type="ARBA" id="ARBA00022737"/>
    </source>
</evidence>
<dbReference type="InterPro" id="IPR002110">
    <property type="entry name" value="Ankyrin_rpt"/>
</dbReference>
<dbReference type="GeneID" id="63755792"/>
<dbReference type="Pfam" id="PF12796">
    <property type="entry name" value="Ank_2"/>
    <property type="match status" value="1"/>
</dbReference>
<keyword evidence="2 3" id="KW-0040">ANK repeat</keyword>
<evidence type="ECO:0000313" key="5">
    <source>
        <dbReference type="Proteomes" id="UP000184356"/>
    </source>
</evidence>
<dbReference type="AlphaFoldDB" id="A0A1L9TA40"/>
<dbReference type="Proteomes" id="UP000184356">
    <property type="component" value="Unassembled WGS sequence"/>
</dbReference>
<dbReference type="Gene3D" id="1.25.40.20">
    <property type="entry name" value="Ankyrin repeat-containing domain"/>
    <property type="match status" value="2"/>
</dbReference>
<name>A0A1L9TA40_9EURO</name>
<feature type="non-terminal residue" evidence="4">
    <location>
        <position position="1"/>
    </location>
</feature>
<dbReference type="PROSITE" id="PS50088">
    <property type="entry name" value="ANK_REPEAT"/>
    <property type="match status" value="2"/>
</dbReference>
<keyword evidence="5" id="KW-1185">Reference proteome</keyword>
<dbReference type="OrthoDB" id="539213at2759"/>
<dbReference type="SMART" id="SM00248">
    <property type="entry name" value="ANK"/>
    <property type="match status" value="4"/>
</dbReference>
<evidence type="ECO:0000256" key="2">
    <source>
        <dbReference type="ARBA" id="ARBA00023043"/>
    </source>
</evidence>
<evidence type="ECO:0000256" key="3">
    <source>
        <dbReference type="PROSITE-ProRule" id="PRU00023"/>
    </source>
</evidence>
<dbReference type="RefSeq" id="XP_040699979.1">
    <property type="nucleotide sequence ID" value="XM_040839719.1"/>
</dbReference>
<accession>A0A1L9TA40</accession>
<evidence type="ECO:0000313" key="4">
    <source>
        <dbReference type="EMBL" id="OJJ56173.1"/>
    </source>
</evidence>
<feature type="repeat" description="ANK" evidence="3">
    <location>
        <begin position="171"/>
        <end position="203"/>
    </location>
</feature>
<dbReference type="PROSITE" id="PS50297">
    <property type="entry name" value="ANK_REP_REGION"/>
    <property type="match status" value="2"/>
</dbReference>
<dbReference type="PANTHER" id="PTHR24171">
    <property type="entry name" value="ANKYRIN REPEAT DOMAIN-CONTAINING PROTEIN 39-RELATED"/>
    <property type="match status" value="1"/>
</dbReference>